<dbReference type="GO" id="GO:0060395">
    <property type="term" value="P:SMAD protein signal transduction"/>
    <property type="evidence" value="ECO:0007669"/>
    <property type="project" value="TreeGrafter"/>
</dbReference>
<dbReference type="GO" id="GO:0030509">
    <property type="term" value="P:BMP signaling pathway"/>
    <property type="evidence" value="ECO:0007669"/>
    <property type="project" value="TreeGrafter"/>
</dbReference>
<dbReference type="PROSITE" id="PS51075">
    <property type="entry name" value="MH1"/>
    <property type="match status" value="1"/>
</dbReference>
<evidence type="ECO:0000313" key="8">
    <source>
        <dbReference type="Proteomes" id="UP000267027"/>
    </source>
</evidence>
<dbReference type="GO" id="GO:0070411">
    <property type="term" value="F:I-SMAD binding"/>
    <property type="evidence" value="ECO:0007669"/>
    <property type="project" value="TreeGrafter"/>
</dbReference>
<dbReference type="InterPro" id="IPR003619">
    <property type="entry name" value="MAD_homology1_Dwarfin-type"/>
</dbReference>
<keyword evidence="2" id="KW-0805">Transcription regulation</keyword>
<name>A0A0R3Q109_ANGCS</name>
<dbReference type="SUPFAM" id="SSF56366">
    <property type="entry name" value="SMAD MH1 domain"/>
    <property type="match status" value="1"/>
</dbReference>
<dbReference type="PANTHER" id="PTHR13703">
    <property type="entry name" value="SMAD"/>
    <property type="match status" value="1"/>
</dbReference>
<comment type="subcellular location">
    <subcellularLocation>
        <location evidence="1">Nucleus</location>
    </subcellularLocation>
</comment>
<dbReference type="InterPro" id="IPR036691">
    <property type="entry name" value="Endo/exonu/phosph_ase_sf"/>
</dbReference>
<dbReference type="Gene3D" id="3.90.520.10">
    <property type="entry name" value="SMAD MH1 domain"/>
    <property type="match status" value="1"/>
</dbReference>
<evidence type="ECO:0000256" key="3">
    <source>
        <dbReference type="ARBA" id="ARBA00023163"/>
    </source>
</evidence>
<dbReference type="GO" id="GO:0009653">
    <property type="term" value="P:anatomical structure morphogenesis"/>
    <property type="evidence" value="ECO:0007669"/>
    <property type="project" value="TreeGrafter"/>
</dbReference>
<feature type="compositionally biased region" description="Basic and acidic residues" evidence="5">
    <location>
        <begin position="264"/>
        <end position="277"/>
    </location>
</feature>
<evidence type="ECO:0000259" key="6">
    <source>
        <dbReference type="PROSITE" id="PS51075"/>
    </source>
</evidence>
<dbReference type="SUPFAM" id="SSF56219">
    <property type="entry name" value="DNase I-like"/>
    <property type="match status" value="1"/>
</dbReference>
<feature type="region of interest" description="Disordered" evidence="5">
    <location>
        <begin position="238"/>
        <end position="283"/>
    </location>
</feature>
<dbReference type="OrthoDB" id="5854880at2759"/>
<dbReference type="GO" id="GO:0000981">
    <property type="term" value="F:DNA-binding transcription factor activity, RNA polymerase II-specific"/>
    <property type="evidence" value="ECO:0007669"/>
    <property type="project" value="TreeGrafter"/>
</dbReference>
<keyword evidence="4" id="KW-0539">Nucleus</keyword>
<gene>
    <name evidence="7" type="ORF">ACOC_LOCUS12657</name>
</gene>
<sequence length="365" mass="41230">MVTTCAYNARTLASESSMEDLLMQARRIRYDVIGLSETRRRPPFNAVYDTGEQLFLGTCDSRVGGVGVLVNTSLSTNIDSFEQLTTRMGRLRLKRRGSIPALIIFVVYAPTLNYDEVEALYMDLEKYYREDYTFFKVITGDFNAKISKTGPRRTSEERRIGTRGLEWNEQELFYLTSVSLESIWTMLCSRRFDNVTPDQFHKQYNSRECTSLFDIVSDPSTVNENAFDFTSRQSTSHYSSSAGEQVNASPFSDSTPFTTAAPENSRHQGEGTLEKNGSKTPISRPYASDACTTIVAYLMQFNKSADEEFSRKAIESLTKKLKDKRDELDALIACCGSEGKEADKCVTIARTLDGRLQRASREAEF</sequence>
<dbReference type="GO" id="GO:0030154">
    <property type="term" value="P:cell differentiation"/>
    <property type="evidence" value="ECO:0007669"/>
    <property type="project" value="TreeGrafter"/>
</dbReference>
<evidence type="ECO:0000256" key="2">
    <source>
        <dbReference type="ARBA" id="ARBA00023015"/>
    </source>
</evidence>
<dbReference type="Proteomes" id="UP000267027">
    <property type="component" value="Unassembled WGS sequence"/>
</dbReference>
<evidence type="ECO:0000256" key="5">
    <source>
        <dbReference type="SAM" id="MobiDB-lite"/>
    </source>
</evidence>
<dbReference type="GO" id="GO:0071144">
    <property type="term" value="C:heteromeric SMAD protein complex"/>
    <property type="evidence" value="ECO:0007669"/>
    <property type="project" value="TreeGrafter"/>
</dbReference>
<dbReference type="Pfam" id="PF03165">
    <property type="entry name" value="MH1"/>
    <property type="match status" value="1"/>
</dbReference>
<dbReference type="GO" id="GO:0000978">
    <property type="term" value="F:RNA polymerase II cis-regulatory region sequence-specific DNA binding"/>
    <property type="evidence" value="ECO:0007669"/>
    <property type="project" value="TreeGrafter"/>
</dbReference>
<evidence type="ECO:0000256" key="1">
    <source>
        <dbReference type="ARBA" id="ARBA00004123"/>
    </source>
</evidence>
<evidence type="ECO:0000313" key="7">
    <source>
        <dbReference type="EMBL" id="VDM64242.1"/>
    </source>
</evidence>
<dbReference type="InterPro" id="IPR013019">
    <property type="entry name" value="MAD_homology_MH1"/>
</dbReference>
<evidence type="ECO:0000256" key="4">
    <source>
        <dbReference type="ARBA" id="ARBA00023242"/>
    </source>
</evidence>
<organism evidence="9">
    <name type="scientific">Angiostrongylus costaricensis</name>
    <name type="common">Nematode worm</name>
    <dbReference type="NCBI Taxonomy" id="334426"/>
    <lineage>
        <taxon>Eukaryota</taxon>
        <taxon>Metazoa</taxon>
        <taxon>Ecdysozoa</taxon>
        <taxon>Nematoda</taxon>
        <taxon>Chromadorea</taxon>
        <taxon>Rhabditida</taxon>
        <taxon>Rhabditina</taxon>
        <taxon>Rhabditomorpha</taxon>
        <taxon>Strongyloidea</taxon>
        <taxon>Metastrongylidae</taxon>
        <taxon>Angiostrongylus</taxon>
    </lineage>
</organism>
<dbReference type="Pfam" id="PF03372">
    <property type="entry name" value="Exo_endo_phos"/>
    <property type="match status" value="1"/>
</dbReference>
<accession>A0A0R3Q109</accession>
<dbReference type="InterPro" id="IPR013790">
    <property type="entry name" value="Dwarfin"/>
</dbReference>
<protein>
    <submittedName>
        <fullName evidence="9">MH1 domain-containing protein</fullName>
    </submittedName>
</protein>
<feature type="domain" description="MH1" evidence="6">
    <location>
        <begin position="289"/>
        <end position="365"/>
    </location>
</feature>
<dbReference type="Gene3D" id="3.60.10.10">
    <property type="entry name" value="Endonuclease/exonuclease/phosphatase"/>
    <property type="match status" value="1"/>
</dbReference>
<dbReference type="AlphaFoldDB" id="A0A0R3Q109"/>
<dbReference type="WBParaSite" id="ACOC_0001265601-mRNA-1">
    <property type="protein sequence ID" value="ACOC_0001265601-mRNA-1"/>
    <property type="gene ID" value="ACOC_0001265601"/>
</dbReference>
<proteinExistence type="predicted"/>
<reference evidence="7 8" key="2">
    <citation type="submission" date="2018-11" db="EMBL/GenBank/DDBJ databases">
        <authorList>
            <consortium name="Pathogen Informatics"/>
        </authorList>
    </citation>
    <scope>NUCLEOTIDE SEQUENCE [LARGE SCALE GENOMIC DNA]</scope>
    <source>
        <strain evidence="7 8">Costa Rica</strain>
    </source>
</reference>
<feature type="compositionally biased region" description="Polar residues" evidence="5">
    <location>
        <begin position="242"/>
        <end position="262"/>
    </location>
</feature>
<dbReference type="PANTHER" id="PTHR13703:SF45">
    <property type="entry name" value="MOTHERS AGAINST DECAPENTAPLEGIC HOMOLOG"/>
    <property type="match status" value="1"/>
</dbReference>
<evidence type="ECO:0000313" key="9">
    <source>
        <dbReference type="WBParaSite" id="ACOC_0001265601-mRNA-1"/>
    </source>
</evidence>
<keyword evidence="3" id="KW-0804">Transcription</keyword>
<dbReference type="GO" id="GO:0003824">
    <property type="term" value="F:catalytic activity"/>
    <property type="evidence" value="ECO:0007669"/>
    <property type="project" value="InterPro"/>
</dbReference>
<dbReference type="EMBL" id="UYYA01005148">
    <property type="protein sequence ID" value="VDM64242.1"/>
    <property type="molecule type" value="Genomic_DNA"/>
</dbReference>
<reference evidence="9" key="1">
    <citation type="submission" date="2016-04" db="UniProtKB">
        <authorList>
            <consortium name="WormBaseParasite"/>
        </authorList>
    </citation>
    <scope>IDENTIFICATION</scope>
</reference>
<keyword evidence="8" id="KW-1185">Reference proteome</keyword>
<dbReference type="InterPro" id="IPR005135">
    <property type="entry name" value="Endo/exonuclease/phosphatase"/>
</dbReference>
<dbReference type="GO" id="GO:0051239">
    <property type="term" value="P:regulation of multicellular organismal process"/>
    <property type="evidence" value="ECO:0007669"/>
    <property type="project" value="UniProtKB-ARBA"/>
</dbReference>
<dbReference type="STRING" id="334426.A0A0R3Q109"/>
<dbReference type="InterPro" id="IPR036578">
    <property type="entry name" value="SMAD_MH1_sf"/>
</dbReference>